<dbReference type="Pfam" id="PF26282">
    <property type="entry name" value="Ig_TRAPPC9-Trs120_3rd"/>
    <property type="match status" value="1"/>
</dbReference>
<name>A0A336LTN3_CULSO</name>
<dbReference type="InterPro" id="IPR058567">
    <property type="entry name" value="Ig_TRAPPC9_Trs120_3rd"/>
</dbReference>
<evidence type="ECO:0000256" key="1">
    <source>
        <dbReference type="ARBA" id="ARBA00004555"/>
    </source>
</evidence>
<evidence type="ECO:0000259" key="8">
    <source>
        <dbReference type="Pfam" id="PF26282"/>
    </source>
</evidence>
<keyword evidence="3" id="KW-0333">Golgi apparatus</keyword>
<dbReference type="PANTHER" id="PTHR21512:SF5">
    <property type="entry name" value="TRAFFICKING PROTEIN PARTICLE COMPLEX SUBUNIT 9"/>
    <property type="match status" value="1"/>
</dbReference>
<feature type="region of interest" description="Disordered" evidence="4">
    <location>
        <begin position="1"/>
        <end position="27"/>
    </location>
</feature>
<feature type="domain" description="Trs120/TRAPPC9 TPR region" evidence="6">
    <location>
        <begin position="484"/>
        <end position="633"/>
    </location>
</feature>
<feature type="domain" description="Trs120/TRAPPC9 third Ig-like" evidence="8">
    <location>
        <begin position="1047"/>
        <end position="1162"/>
    </location>
</feature>
<comment type="subcellular location">
    <subcellularLocation>
        <location evidence="1">Golgi apparatus</location>
    </subcellularLocation>
</comment>
<feature type="domain" description="Trs120/TRAPPC9 N-terminal" evidence="5">
    <location>
        <begin position="89"/>
        <end position="348"/>
    </location>
</feature>
<evidence type="ECO:0000256" key="4">
    <source>
        <dbReference type="SAM" id="MobiDB-lite"/>
    </source>
</evidence>
<dbReference type="EMBL" id="UFQT01000186">
    <property type="protein sequence ID" value="SSX21285.1"/>
    <property type="molecule type" value="Genomic_DNA"/>
</dbReference>
<sequence>MRSSVSYMLSESGREPEMSHPDYSQTSHDHGSLLILTRGIGHNKSKSLQKVFERIQQVHNICVTDSSQQQRDIWVRYIQDHPVENNDWGDFQTHRRLLGLITVGKFDTQVELNELCRIHESLKVKYTNTLYDSRCILFGPSKNGEAELQSENGPDSLTSGTISLISNNSGVILKQEDEKSYSSEIIESNNVEIKNENDTRELKDRFTTPSNFKSRALFYEADDPCEDLETNIQEFVNSLFWILESKRLEKTREKIDKIALLTAPFEIKDFVGLDMESRNNKKRCMGRASKHLGDLTLQAGLVAESLNLFCAASETLRAIGDALWLGAAFEGLCSASAILLYPHLRYQAVGSKQNSQVTKNEPESPTLNEKKILNNQKSLTTDPETPGSEQNSTTSSVSSSSSVTSSVSGGSDSSTSNSEHTNSNNVTTNNRQGVQYPPSILTPDEIVTRYRDAIINYSKYKHAGIIETEAALKAARICIEQNQKLNVAMFLQNVLYINLNMSEAERVKRFEVLTDLYKIIGYNRKAAFCQRLAAWRHVAQSNPNPNWSASYKLMLESFPGHKLSLEPTEVLTKNIGWPVLQIDLLQQLVGAARRLGQSALATRHMTFLLQTMWRHLSPSEQREMALQLQNLSAQCEGSPVALNLESGTTIPPANLTDLPFCSSFQLKELSSCIKPHKIVATKTDFGPFIFTPIHFGSIDRRRGGSGRASKNERKLTFDWVQHDLCEVTIQLANPLSFDLPVSDMRLLTDGIVFESLPQTVILQSNHTTTITLQGTPLEVGELLVRGYSTHTLGVKSNCELKDMLGRQFPNEFAINVIPALPRLEIQTSTAQSPSMFTLGGNNSNVIATASMTMYNGESQEIIITLKNTSKVLIEHLDCKITSSIEPGLLKRIFKFSLTELQAKLPLLPDQSLEFVVNVFGEADFVGPMTTNTTGQDGPHSLPSASNNLSVYHVPSRANSPTSTPKRTELTSSFRSTHSGQSSLNTVSLSTLNGHMPRQVEAQMVFSYSGSNALKSGFCRECSVNLNLELLPSAQITNWDVLPAEIGSQFYLVLDVTNLTSQEMTLNYTENKTILIEAKENCRIPVPVERCDLDSILVEHEKTIDKTNQIMPIGFSDIDLPEKLCADHISQAVKLKWSLSGAEATGVATLKGISLSHTMLDLVTLAPLQWHISINDQSIAPQSEVTCIVGQSVPLAIQICNVSSSALKELTLSIQFFQDYQNGMQNYRLETRVIMSGPNLIEIPVLDQNAKACYECSLIFFTPGRFKADIQCQTSTPHNNPSLKVGNINTFNANGPANNSMHVWRFIPNVEVTVVLE</sequence>
<dbReference type="InterPro" id="IPR058568">
    <property type="entry name" value="Ig_TRAPPC9_Trs120_4th"/>
</dbReference>
<dbReference type="InterPro" id="IPR058565">
    <property type="entry name" value="Ig_TRAPPC9_Trs120_1st"/>
</dbReference>
<dbReference type="GO" id="GO:0005802">
    <property type="term" value="C:trans-Golgi network"/>
    <property type="evidence" value="ECO:0007669"/>
    <property type="project" value="TreeGrafter"/>
</dbReference>
<dbReference type="Pfam" id="PF26251">
    <property type="entry name" value="TPR_TRAPPC9-Trs120"/>
    <property type="match status" value="1"/>
</dbReference>
<evidence type="ECO:0000259" key="7">
    <source>
        <dbReference type="Pfam" id="PF26254"/>
    </source>
</evidence>
<feature type="domain" description="Trs120/TRAPPC9 first Ig-like" evidence="7">
    <location>
        <begin position="717"/>
        <end position="787"/>
    </location>
</feature>
<feature type="region of interest" description="Disordered" evidence="4">
    <location>
        <begin position="350"/>
        <end position="440"/>
    </location>
</feature>
<dbReference type="VEuPathDB" id="VectorBase:CSON015633"/>
<dbReference type="Pfam" id="PF08626">
    <property type="entry name" value="TRAPPC9-Trs120"/>
    <property type="match status" value="1"/>
</dbReference>
<comment type="similarity">
    <text evidence="2">Belongs to the NIBP family.</text>
</comment>
<gene>
    <name evidence="10" type="primary">CSON015633</name>
</gene>
<dbReference type="Pfam" id="PF26254">
    <property type="entry name" value="Ig_TRAPPC9-Trs120_1st"/>
    <property type="match status" value="1"/>
</dbReference>
<accession>A0A336LTN3</accession>
<feature type="region of interest" description="Disordered" evidence="4">
    <location>
        <begin position="952"/>
        <end position="981"/>
    </location>
</feature>
<dbReference type="OMA" id="HHSCLLV"/>
<feature type="compositionally biased region" description="Polar residues" evidence="4">
    <location>
        <begin position="350"/>
        <end position="390"/>
    </location>
</feature>
<proteinExistence type="inferred from homology"/>
<protein>
    <submittedName>
        <fullName evidence="10">CSON015633 protein</fullName>
    </submittedName>
</protein>
<evidence type="ECO:0000259" key="9">
    <source>
        <dbReference type="Pfam" id="PF26283"/>
    </source>
</evidence>
<organism evidence="10">
    <name type="scientific">Culicoides sonorensis</name>
    <name type="common">Biting midge</name>
    <dbReference type="NCBI Taxonomy" id="179676"/>
    <lineage>
        <taxon>Eukaryota</taxon>
        <taxon>Metazoa</taxon>
        <taxon>Ecdysozoa</taxon>
        <taxon>Arthropoda</taxon>
        <taxon>Hexapoda</taxon>
        <taxon>Insecta</taxon>
        <taxon>Pterygota</taxon>
        <taxon>Neoptera</taxon>
        <taxon>Endopterygota</taxon>
        <taxon>Diptera</taxon>
        <taxon>Nematocera</taxon>
        <taxon>Chironomoidea</taxon>
        <taxon>Ceratopogonidae</taxon>
        <taxon>Ceratopogoninae</taxon>
        <taxon>Culicoides</taxon>
        <taxon>Monoculicoides</taxon>
    </lineage>
</organism>
<evidence type="ECO:0000259" key="6">
    <source>
        <dbReference type="Pfam" id="PF26251"/>
    </source>
</evidence>
<dbReference type="PANTHER" id="PTHR21512">
    <property type="entry name" value="TRAFFICKING PROTEIN PARTICLE COMPLEX SUBUNIT 9"/>
    <property type="match status" value="1"/>
</dbReference>
<evidence type="ECO:0000259" key="5">
    <source>
        <dbReference type="Pfam" id="PF08626"/>
    </source>
</evidence>
<dbReference type="Pfam" id="PF26283">
    <property type="entry name" value="Ig_TRAPPC9-Trs120_4th"/>
    <property type="match status" value="1"/>
</dbReference>
<dbReference type="InterPro" id="IPR058563">
    <property type="entry name" value="Trs120_TRAPPC9_N"/>
</dbReference>
<evidence type="ECO:0000256" key="3">
    <source>
        <dbReference type="ARBA" id="ARBA00023034"/>
    </source>
</evidence>
<feature type="compositionally biased region" description="Low complexity" evidence="4">
    <location>
        <begin position="391"/>
        <end position="430"/>
    </location>
</feature>
<evidence type="ECO:0000256" key="2">
    <source>
        <dbReference type="ARBA" id="ARBA00008459"/>
    </source>
</evidence>
<evidence type="ECO:0000313" key="10">
    <source>
        <dbReference type="EMBL" id="SSX21285.1"/>
    </source>
</evidence>
<dbReference type="InterPro" id="IPR058564">
    <property type="entry name" value="TPR_TRAPPC9_Trs120"/>
</dbReference>
<feature type="domain" description="Trs120/TRAPPC9 fourth Ig-like" evidence="9">
    <location>
        <begin position="1167"/>
        <end position="1269"/>
    </location>
</feature>
<dbReference type="InterPro" id="IPR013935">
    <property type="entry name" value="Trs120_TRAPPC9"/>
</dbReference>
<feature type="compositionally biased region" description="Polar residues" evidence="4">
    <location>
        <begin position="956"/>
        <end position="980"/>
    </location>
</feature>
<reference evidence="10" key="1">
    <citation type="submission" date="2018-07" db="EMBL/GenBank/DDBJ databases">
        <authorList>
            <person name="Quirk P.G."/>
            <person name="Krulwich T.A."/>
        </authorList>
    </citation>
    <scope>NUCLEOTIDE SEQUENCE</scope>
</reference>